<keyword evidence="3" id="KW-1185">Reference proteome</keyword>
<dbReference type="EMBL" id="CP016174">
    <property type="protein sequence ID" value="ANN18884.1"/>
    <property type="molecule type" value="Genomic_DNA"/>
</dbReference>
<evidence type="ECO:0000313" key="3">
    <source>
        <dbReference type="Proteomes" id="UP000093695"/>
    </source>
</evidence>
<evidence type="ECO:0000313" key="2">
    <source>
        <dbReference type="EMBL" id="ANN18884.1"/>
    </source>
</evidence>
<dbReference type="Proteomes" id="UP000093695">
    <property type="component" value="Chromosome"/>
</dbReference>
<dbReference type="Gene3D" id="2.70.98.70">
    <property type="match status" value="1"/>
</dbReference>
<sequence length="881" mass="93349">MMRRCWAALAVSLLLAMGVVPVAYAEVAAHPRLLLDAVKLGQLRQRAQANDPAWLAVRQKCDGYGPVEWPDGNDYPGDNGIGEGYQGDGYFAAIANIGLCYRVAQTADPARAQAYGAKGVDVLVHMSAPAGDPHAPDPLRNAGYGIRFFGVGMALGFDWLYEAMSPSERTRVYTALDRWIDAFESGGFGRNHPQGNYFAGYYATKALAALATEGDDPRAPAQWADFTGRVHERFVQPYYTANLAGGGWPEGQQYGPLATFNMLLPVVAAKTAKGIDLVHGSAPFEFASGAATWYLNNVWPSLRRVDDRGTMRVRPEPAAAPVPVITQLAGMLPVWGDPQAPAFHRFAREVRAANPGTSPDGLWSEFLFWDPNAPEADYRTGPLASYARGMEMASVRSSWDTNATMGSLKAGPYTNNPDSSEELFDSGSLAVARGNQPFLVNATGQLFRGSAAPDDFVYNDNFGSASTRGLYNVFYTASPTPTGQGTKTRADGARTRLSAFDAAQDYVFMRASRLEDMYPRGSAAPAISSWTREVVYLRPNLFVVHDRTATADPAVGQWMRFHFAGAPTRVADPAPGVSRYDIAGGGSVSTVLPAGHQEQVTPTVFGGSDVSRIDVKPSAAAASNQWLTVVDAGGTAQASRVSVLEGAVQGALLASPDGTSAVLNPIGDTPTTPIRYRLPAGTTRNVITGLAPDTSFAVTTRADADGVIVEVTPGTGPRTTQAGVLGFTTNENCQASPGGGVFVSKPFPARSGTFGASWEVTPQTATADGAVGLAPAATTRWSGLAAIVRFGANGTIDARDGSGYPASSVRYAAGVTYRVRVEVDVPGQRYSVWVQAPGTAEVLLARSYRFRTEQQTATSLAASVVASDGDRVQACGFTVRP</sequence>
<dbReference type="KEGG" id="aori:SD37_26845"/>
<keyword evidence="1" id="KW-0732">Signal</keyword>
<name>A0A193C374_AMYOR</name>
<proteinExistence type="predicted"/>
<dbReference type="SUPFAM" id="SSF48230">
    <property type="entry name" value="Chondroitin AC/alginate lyase"/>
    <property type="match status" value="1"/>
</dbReference>
<accession>A0A193C374</accession>
<feature type="chain" id="PRO_5008256333" evidence="1">
    <location>
        <begin position="26"/>
        <end position="881"/>
    </location>
</feature>
<evidence type="ECO:0000256" key="1">
    <source>
        <dbReference type="SAM" id="SignalP"/>
    </source>
</evidence>
<dbReference type="Gene3D" id="1.50.10.100">
    <property type="entry name" value="Chondroitin AC/alginate lyase"/>
    <property type="match status" value="1"/>
</dbReference>
<gene>
    <name evidence="2" type="ORF">SD37_26845</name>
</gene>
<protein>
    <submittedName>
        <fullName evidence="2">Uncharacterized protein</fullName>
    </submittedName>
</protein>
<reference evidence="2 3" key="1">
    <citation type="journal article" date="2015" name="Genome Announc.">
        <title>Draft Genome Sequence of Norvancomycin-Producing Strain Amycolatopsis orientalis CPCC200066.</title>
        <authorList>
            <person name="Lei X."/>
            <person name="Yuan F."/>
            <person name="Shi Y."/>
            <person name="Li X."/>
            <person name="Wang L."/>
            <person name="Hong B."/>
        </authorList>
    </citation>
    <scope>NUCLEOTIDE SEQUENCE [LARGE SCALE GENOMIC DNA]</scope>
    <source>
        <strain evidence="2 3">B-37</strain>
    </source>
</reference>
<feature type="signal peptide" evidence="1">
    <location>
        <begin position="1"/>
        <end position="25"/>
    </location>
</feature>
<dbReference type="AlphaFoldDB" id="A0A193C374"/>
<dbReference type="InterPro" id="IPR008929">
    <property type="entry name" value="Chondroitin_lyas"/>
</dbReference>
<organism evidence="2 3">
    <name type="scientific">Amycolatopsis orientalis</name>
    <name type="common">Nocardia orientalis</name>
    <dbReference type="NCBI Taxonomy" id="31958"/>
    <lineage>
        <taxon>Bacteria</taxon>
        <taxon>Bacillati</taxon>
        <taxon>Actinomycetota</taxon>
        <taxon>Actinomycetes</taxon>
        <taxon>Pseudonocardiales</taxon>
        <taxon>Pseudonocardiaceae</taxon>
        <taxon>Amycolatopsis</taxon>
    </lineage>
</organism>
<dbReference type="RefSeq" id="WP_052674812.1">
    <property type="nucleotide sequence ID" value="NZ_CP016174.1"/>
</dbReference>